<name>A0A2Z3H7I3_9BACT</name>
<feature type="domain" description="Bacterial Ig-like" evidence="1">
    <location>
        <begin position="471"/>
        <end position="535"/>
    </location>
</feature>
<dbReference type="EMBL" id="CP025958">
    <property type="protein sequence ID" value="AWM39497.1"/>
    <property type="molecule type" value="Genomic_DNA"/>
</dbReference>
<dbReference type="InterPro" id="IPR013783">
    <property type="entry name" value="Ig-like_fold"/>
</dbReference>
<gene>
    <name evidence="2" type="ORF">C1280_22550</name>
</gene>
<evidence type="ECO:0000259" key="1">
    <source>
        <dbReference type="Pfam" id="PF19077"/>
    </source>
</evidence>
<organism evidence="2 3">
    <name type="scientific">Gemmata obscuriglobus</name>
    <dbReference type="NCBI Taxonomy" id="114"/>
    <lineage>
        <taxon>Bacteria</taxon>
        <taxon>Pseudomonadati</taxon>
        <taxon>Planctomycetota</taxon>
        <taxon>Planctomycetia</taxon>
        <taxon>Gemmatales</taxon>
        <taxon>Gemmataceae</taxon>
        <taxon>Gemmata</taxon>
    </lineage>
</organism>
<protein>
    <recommendedName>
        <fullName evidence="1">Bacterial Ig-like domain-containing protein</fullName>
    </recommendedName>
</protein>
<dbReference type="Pfam" id="PF19077">
    <property type="entry name" value="Big_13"/>
    <property type="match status" value="1"/>
</dbReference>
<accession>A0A2Z3H7I3</accession>
<dbReference type="RefSeq" id="WP_029601082.1">
    <property type="nucleotide sequence ID" value="NZ_CP025958.1"/>
</dbReference>
<keyword evidence="3" id="KW-1185">Reference proteome</keyword>
<evidence type="ECO:0000313" key="2">
    <source>
        <dbReference type="EMBL" id="AWM39497.1"/>
    </source>
</evidence>
<proteinExistence type="predicted"/>
<dbReference type="Gene3D" id="2.60.40.10">
    <property type="entry name" value="Immunoglobulins"/>
    <property type="match status" value="1"/>
</dbReference>
<sequence length="1139" mass="119209">MPSLRTRLSFESLETRENPSVLFTETFDAVATPALPSGWATWSSDGTAALASATGSGMEGTAGALSQGGSRTAALAWHPQTVPADAGVSTSLRADSLVPAFVFARGSNLETGDRSYLAAVVTRGLKVQLVEVSGGTARVLGTVSSPGSSYLSGQWIRVSLVPDGATAKVEVTRADTGQYLTAAGTWQAAATSAISATTTLAAADGKVGIGRNALYAGAVALDNFSAFVADPPVVPGVVTQSFDSTAAGALPVGWSGWSTAAANGFQTSTARALSPSNGLASNGLSNTAARAWADAELPADIDVSAAVYLDSLIPAQVFARGSNLQGGTPTYYAISLTRGLTAQLVKVVNGTETVLGSIKSTAYVSGVWVRARLVAEGDRLRVQLYRTDTRQWLTPDGSWSDSPDFVLDLRDASITAGGRAGVGRKAAASGALTVDDFEAKPAGQSTGPQVTVTRVNGASGAGGDVTGEVTFRATITGDFERVEFRLNNQVRAVSATTPAEWTFDSTTVVNGTYTLTVRAFDSAGNVTSKEITLTVSNPNMDPLPAPEIPRHYSYIRIAQLAYSGTPITGAFEQQLLRDSVDLVIPNPSYLGAIQGASPDTPQLIYSNVSNLYQGLLTSWLAYADRTGVSRELAFYHVTKATAFTGSSPSSQPVNWFWGAYQSNGTGTPTDITSAARGGRATAVSLGAAGTTTSFGYVEKFREMNVTLGNGATGNWSGVWEYATAVDASGNPTAWKTLTLTSDQTAALRTSGRITFDPPKDWVPAAATPGGALLYSVRLRVTAGAAGSAPELKTIFGRDYVNANGASTGTIPAFDYAADKDHDGYLNDAEYAGRQAGFDARFVYETRLFYPYYGQMRFVTNPSSSAVRHWAQEYHVQLLTANPLADGVFMDNATGKVPFAGTSVLEPTATFAEDSGALMSAVSRAIAPRWVLANTAGGSTTADAITAGSAGSFEEFLIRPMSANWSEVGDAVNLIQRRLNSPNAPYLVIDSSPEGGSRYDSRTQLATLAYYYLVADPDRSFLMFFGGDSPSSSWTEHWSPAVNVNVGAPVGSMKVLATGTDPANSALTYQVMAREYENALVLYKPLSYAQGKGEGTTGNNTATTHQLGGTYRIVNSNGTLGQYVTSITLRNGEGAILVKA</sequence>
<dbReference type="Gene3D" id="2.60.120.560">
    <property type="entry name" value="Exo-inulinase, domain 1"/>
    <property type="match status" value="1"/>
</dbReference>
<dbReference type="Proteomes" id="UP000245802">
    <property type="component" value="Chromosome"/>
</dbReference>
<dbReference type="InterPro" id="IPR044016">
    <property type="entry name" value="Big_13"/>
</dbReference>
<evidence type="ECO:0000313" key="3">
    <source>
        <dbReference type="Proteomes" id="UP000245802"/>
    </source>
</evidence>
<dbReference type="AlphaFoldDB" id="A0A2Z3H7I3"/>
<dbReference type="OrthoDB" id="223345at2"/>
<reference evidence="2 3" key="1">
    <citation type="submission" date="2018-01" db="EMBL/GenBank/DDBJ databases">
        <title>G. obscuriglobus.</title>
        <authorList>
            <person name="Franke J."/>
            <person name="Blomberg W."/>
            <person name="Selmecki A."/>
        </authorList>
    </citation>
    <scope>NUCLEOTIDE SEQUENCE [LARGE SCALE GENOMIC DNA]</scope>
    <source>
        <strain evidence="2 3">DSM 5831</strain>
    </source>
</reference>
<dbReference type="KEGG" id="gog:C1280_22550"/>